<dbReference type="Proteomes" id="UP000320176">
    <property type="component" value="Unassembled WGS sequence"/>
</dbReference>
<evidence type="ECO:0000256" key="1">
    <source>
        <dbReference type="ARBA" id="ARBA00022801"/>
    </source>
</evidence>
<gene>
    <name evidence="3" type="primary">mfppA</name>
    <name evidence="3" type="ORF">Pla52n_56790</name>
</gene>
<dbReference type="EMBL" id="SJPN01000008">
    <property type="protein sequence ID" value="TWT93851.1"/>
    <property type="molecule type" value="Genomic_DNA"/>
</dbReference>
<dbReference type="Gene3D" id="3.90.1070.10">
    <property type="match status" value="1"/>
</dbReference>
<protein>
    <submittedName>
        <fullName evidence="3">Mannosylfructose-phosphate phosphatase</fullName>
        <ecNumber evidence="3">3.1.3.79</ecNumber>
    </submittedName>
</protein>
<dbReference type="Gene3D" id="3.40.50.1000">
    <property type="entry name" value="HAD superfamily/HAD-like"/>
    <property type="match status" value="1"/>
</dbReference>
<dbReference type="SFLD" id="SFLDG01141">
    <property type="entry name" value="C2.B.1:_Sucrose_Phosphatase_Li"/>
    <property type="match status" value="1"/>
</dbReference>
<dbReference type="SFLD" id="SFLDG01140">
    <property type="entry name" value="C2.B:_Phosphomannomutase_and_P"/>
    <property type="match status" value="1"/>
</dbReference>
<dbReference type="InterPro" id="IPR006379">
    <property type="entry name" value="HAD-SF_hydro_IIB"/>
</dbReference>
<dbReference type="PANTHER" id="PTHR46521">
    <property type="entry name" value="SUCROSE-PHOSPHATASE 2-RELATED"/>
    <property type="match status" value="1"/>
</dbReference>
<keyword evidence="1 3" id="KW-0378">Hydrolase</keyword>
<dbReference type="InterPro" id="IPR023214">
    <property type="entry name" value="HAD_sf"/>
</dbReference>
<dbReference type="InterPro" id="IPR036412">
    <property type="entry name" value="HAD-like_sf"/>
</dbReference>
<accession>A0A5C6A3R7</accession>
<dbReference type="RefSeq" id="WP_146522666.1">
    <property type="nucleotide sequence ID" value="NZ_CP151726.1"/>
</dbReference>
<evidence type="ECO:0000313" key="3">
    <source>
        <dbReference type="EMBL" id="TWT93851.1"/>
    </source>
</evidence>
<evidence type="ECO:0000313" key="4">
    <source>
        <dbReference type="Proteomes" id="UP000320176"/>
    </source>
</evidence>
<dbReference type="InterPro" id="IPR006380">
    <property type="entry name" value="SPP-like_dom"/>
</dbReference>
<dbReference type="GO" id="GO:0016791">
    <property type="term" value="F:phosphatase activity"/>
    <property type="evidence" value="ECO:0007669"/>
    <property type="project" value="UniProtKB-ARBA"/>
</dbReference>
<dbReference type="NCBIfam" id="TIGR01484">
    <property type="entry name" value="HAD-SF-IIB"/>
    <property type="match status" value="1"/>
</dbReference>
<dbReference type="PANTHER" id="PTHR46521:SF4">
    <property type="entry name" value="SUCROSE-PHOSPHATASE 2-RELATED"/>
    <property type="match status" value="1"/>
</dbReference>
<dbReference type="SUPFAM" id="SSF56784">
    <property type="entry name" value="HAD-like"/>
    <property type="match status" value="1"/>
</dbReference>
<keyword evidence="4" id="KW-1185">Reference proteome</keyword>
<dbReference type="SFLD" id="SFLDS00003">
    <property type="entry name" value="Haloacid_Dehalogenase"/>
    <property type="match status" value="1"/>
</dbReference>
<dbReference type="AlphaFoldDB" id="A0A5C6A3R7"/>
<reference evidence="3 4" key="1">
    <citation type="submission" date="2019-02" db="EMBL/GenBank/DDBJ databases">
        <title>Deep-cultivation of Planctomycetes and their phenomic and genomic characterization uncovers novel biology.</title>
        <authorList>
            <person name="Wiegand S."/>
            <person name="Jogler M."/>
            <person name="Boedeker C."/>
            <person name="Pinto D."/>
            <person name="Vollmers J."/>
            <person name="Rivas-Marin E."/>
            <person name="Kohn T."/>
            <person name="Peeters S.H."/>
            <person name="Heuer A."/>
            <person name="Rast P."/>
            <person name="Oberbeckmann S."/>
            <person name="Bunk B."/>
            <person name="Jeske O."/>
            <person name="Meyerdierks A."/>
            <person name="Storesund J.E."/>
            <person name="Kallscheuer N."/>
            <person name="Luecker S."/>
            <person name="Lage O.M."/>
            <person name="Pohl T."/>
            <person name="Merkel B.J."/>
            <person name="Hornburger P."/>
            <person name="Mueller R.-W."/>
            <person name="Bruemmer F."/>
            <person name="Labrenz M."/>
            <person name="Spormann A.M."/>
            <person name="Op Den Camp H."/>
            <person name="Overmann J."/>
            <person name="Amann R."/>
            <person name="Jetten M.S.M."/>
            <person name="Mascher T."/>
            <person name="Medema M.H."/>
            <person name="Devos D.P."/>
            <person name="Kaster A.-K."/>
            <person name="Ovreas L."/>
            <person name="Rohde M."/>
            <person name="Galperin M.Y."/>
            <person name="Jogler C."/>
        </authorList>
    </citation>
    <scope>NUCLEOTIDE SEQUENCE [LARGE SCALE GENOMIC DNA]</scope>
    <source>
        <strain evidence="3 4">Pla52n</strain>
    </source>
</reference>
<comment type="caution">
    <text evidence="3">The sequence shown here is derived from an EMBL/GenBank/DDBJ whole genome shotgun (WGS) entry which is preliminary data.</text>
</comment>
<sequence length="288" mass="31972">MWSNLRSFCLIVSVSFHFGADKISFIKKIRVLATDLDGTLIPLGNKNEHRESMIQLGRLLTTHGVRLWFVTGRSWELTQHAIAQYDLPVADRVICDVGTRILQHRNDRHVEIDDYRSRMLEILGNWSAASIQEKVRELGIPLVLQPPEKQTLAKISFDFPHDLFDQVHEGVQDWLSESGAPLSMVTSRCVDTGTGLLDLLPENVDKSYGLRWLLQQESIASDELVFAGDSGNDAAVVASGVNTILVGNADPQLRSVARALDRANIFQATSDSTSGVLQGIKHFILSSN</sequence>
<dbReference type="EC" id="3.1.3.79" evidence="3"/>
<dbReference type="InterPro" id="IPR051518">
    <property type="entry name" value="Sucrose_Phosphatase"/>
</dbReference>
<feature type="domain" description="Sucrose phosphatase-like" evidence="2">
    <location>
        <begin position="30"/>
        <end position="283"/>
    </location>
</feature>
<name>A0A5C6A3R7_9BACT</name>
<dbReference type="OrthoDB" id="9781413at2"/>
<proteinExistence type="predicted"/>
<dbReference type="Pfam" id="PF05116">
    <property type="entry name" value="S6PP"/>
    <property type="match status" value="1"/>
</dbReference>
<evidence type="ECO:0000259" key="2">
    <source>
        <dbReference type="Pfam" id="PF05116"/>
    </source>
</evidence>
<organism evidence="3 4">
    <name type="scientific">Stieleria varia</name>
    <dbReference type="NCBI Taxonomy" id="2528005"/>
    <lineage>
        <taxon>Bacteria</taxon>
        <taxon>Pseudomonadati</taxon>
        <taxon>Planctomycetota</taxon>
        <taxon>Planctomycetia</taxon>
        <taxon>Pirellulales</taxon>
        <taxon>Pirellulaceae</taxon>
        <taxon>Stieleria</taxon>
    </lineage>
</organism>